<protein>
    <submittedName>
        <fullName evidence="1">Uncharacterized protein</fullName>
    </submittedName>
</protein>
<organism evidence="1 2">
    <name type="scientific">Danxiaibacter flavus</name>
    <dbReference type="NCBI Taxonomy" id="3049108"/>
    <lineage>
        <taxon>Bacteria</taxon>
        <taxon>Pseudomonadati</taxon>
        <taxon>Bacteroidota</taxon>
        <taxon>Chitinophagia</taxon>
        <taxon>Chitinophagales</taxon>
        <taxon>Chitinophagaceae</taxon>
        <taxon>Danxiaibacter</taxon>
    </lineage>
</organism>
<accession>A0ABV3ZLJ3</accession>
<reference evidence="1 2" key="1">
    <citation type="submission" date="2023-07" db="EMBL/GenBank/DDBJ databases">
        <authorList>
            <person name="Lian W.-H."/>
        </authorList>
    </citation>
    <scope>NUCLEOTIDE SEQUENCE [LARGE SCALE GENOMIC DNA]</scope>
    <source>
        <strain evidence="1 2">SYSU DXS3180</strain>
    </source>
</reference>
<keyword evidence="2" id="KW-1185">Reference proteome</keyword>
<sequence>MRTIIAQLFFDREVVEAVKQTEVDNAKLYNYLMEGKITMQEYLQLCKA</sequence>
<name>A0ABV3ZLJ3_9BACT</name>
<proteinExistence type="predicted"/>
<dbReference type="EMBL" id="JAULBC010000006">
    <property type="protein sequence ID" value="MEX6689433.1"/>
    <property type="molecule type" value="Genomic_DNA"/>
</dbReference>
<dbReference type="RefSeq" id="WP_369330840.1">
    <property type="nucleotide sequence ID" value="NZ_JAULBC010000006.1"/>
</dbReference>
<gene>
    <name evidence="1" type="ORF">QTN47_18140</name>
</gene>
<comment type="caution">
    <text evidence="1">The sequence shown here is derived from an EMBL/GenBank/DDBJ whole genome shotgun (WGS) entry which is preliminary data.</text>
</comment>
<evidence type="ECO:0000313" key="1">
    <source>
        <dbReference type="EMBL" id="MEX6689433.1"/>
    </source>
</evidence>
<evidence type="ECO:0000313" key="2">
    <source>
        <dbReference type="Proteomes" id="UP001560573"/>
    </source>
</evidence>
<dbReference type="Proteomes" id="UP001560573">
    <property type="component" value="Unassembled WGS sequence"/>
</dbReference>